<protein>
    <submittedName>
        <fullName evidence="2">VOC family protein</fullName>
    </submittedName>
</protein>
<dbReference type="Proteomes" id="UP000313645">
    <property type="component" value="Unassembled WGS sequence"/>
</dbReference>
<comment type="caution">
    <text evidence="2">The sequence shown here is derived from an EMBL/GenBank/DDBJ whole genome shotgun (WGS) entry which is preliminary data.</text>
</comment>
<dbReference type="Gene3D" id="3.10.180.10">
    <property type="entry name" value="2,3-Dihydroxybiphenyl 1,2-Dioxygenase, domain 1"/>
    <property type="match status" value="1"/>
</dbReference>
<dbReference type="InterPro" id="IPR004360">
    <property type="entry name" value="Glyas_Fos-R_dOase_dom"/>
</dbReference>
<dbReference type="CDD" id="cd07262">
    <property type="entry name" value="VOC_like"/>
    <property type="match status" value="1"/>
</dbReference>
<dbReference type="InterPro" id="IPR029068">
    <property type="entry name" value="Glyas_Bleomycin-R_OHBP_Dase"/>
</dbReference>
<dbReference type="RefSeq" id="WP_131479374.1">
    <property type="nucleotide sequence ID" value="NZ_SJDL01000004.1"/>
</dbReference>
<dbReference type="Pfam" id="PF00903">
    <property type="entry name" value="Glyoxalase"/>
    <property type="match status" value="1"/>
</dbReference>
<evidence type="ECO:0000313" key="2">
    <source>
        <dbReference type="EMBL" id="TBW58602.1"/>
    </source>
</evidence>
<proteinExistence type="predicted"/>
<name>A0ABY1ZRC3_9GAMM</name>
<dbReference type="PROSITE" id="PS51819">
    <property type="entry name" value="VOC"/>
    <property type="match status" value="1"/>
</dbReference>
<sequence length="131" mass="14476">MFLLDHVSITVKNLGHCKAFYDAIMKALGAERIYDNEEAIGFGVRCSAGDETHTYLTVLSSSGATGDPRRHWCFKAMSRETVRAFHAAGMAHGGEDDGAPGLRPHYHEYYFGAFLLDPEGNRVEAVCHRAE</sequence>
<dbReference type="InterPro" id="IPR037523">
    <property type="entry name" value="VOC_core"/>
</dbReference>
<reference evidence="2 3" key="1">
    <citation type="submission" date="2019-02" db="EMBL/GenBank/DDBJ databases">
        <title>Marinobacter halodurans sp. nov., a marine bacterium isolated from sea tidal flat.</title>
        <authorList>
            <person name="Yoo Y."/>
            <person name="Lee D.W."/>
            <person name="Kim B.S."/>
            <person name="Kim J.-J."/>
        </authorList>
    </citation>
    <scope>NUCLEOTIDE SEQUENCE [LARGE SCALE GENOMIC DNA]</scope>
    <source>
        <strain evidence="2 3">YJ-S3-2</strain>
    </source>
</reference>
<gene>
    <name evidence="2" type="ORF">EZI54_04240</name>
</gene>
<keyword evidence="3" id="KW-1185">Reference proteome</keyword>
<evidence type="ECO:0000313" key="3">
    <source>
        <dbReference type="Proteomes" id="UP000313645"/>
    </source>
</evidence>
<dbReference type="SUPFAM" id="SSF54593">
    <property type="entry name" value="Glyoxalase/Bleomycin resistance protein/Dihydroxybiphenyl dioxygenase"/>
    <property type="match status" value="1"/>
</dbReference>
<accession>A0ABY1ZRC3</accession>
<evidence type="ECO:0000259" key="1">
    <source>
        <dbReference type="PROSITE" id="PS51819"/>
    </source>
</evidence>
<feature type="domain" description="VOC" evidence="1">
    <location>
        <begin position="3"/>
        <end position="128"/>
    </location>
</feature>
<organism evidence="2 3">
    <name type="scientific">Marinobacter halodurans</name>
    <dbReference type="NCBI Taxonomy" id="2528979"/>
    <lineage>
        <taxon>Bacteria</taxon>
        <taxon>Pseudomonadati</taxon>
        <taxon>Pseudomonadota</taxon>
        <taxon>Gammaproteobacteria</taxon>
        <taxon>Pseudomonadales</taxon>
        <taxon>Marinobacteraceae</taxon>
        <taxon>Marinobacter</taxon>
    </lineage>
</organism>
<dbReference type="PANTHER" id="PTHR35006">
    <property type="entry name" value="GLYOXALASE FAMILY PROTEIN (AFU_ORTHOLOGUE AFUA_5G14830)"/>
    <property type="match status" value="1"/>
</dbReference>
<dbReference type="EMBL" id="SJDL01000004">
    <property type="protein sequence ID" value="TBW58602.1"/>
    <property type="molecule type" value="Genomic_DNA"/>
</dbReference>
<dbReference type="PANTHER" id="PTHR35006:SF2">
    <property type="entry name" value="GLYOXALASE FAMILY PROTEIN (AFU_ORTHOLOGUE AFUA_5G14830)"/>
    <property type="match status" value="1"/>
</dbReference>